<dbReference type="Proteomes" id="UP001274830">
    <property type="component" value="Unassembled WGS sequence"/>
</dbReference>
<dbReference type="AlphaFoldDB" id="A0AAE0WN24"/>
<keyword evidence="4" id="KW-0813">Transport</keyword>
<dbReference type="EC" id="1.16.1.9" evidence="3"/>
<dbReference type="GO" id="GO:0015677">
    <property type="term" value="P:copper ion import"/>
    <property type="evidence" value="ECO:0007669"/>
    <property type="project" value="TreeGrafter"/>
</dbReference>
<evidence type="ECO:0000256" key="5">
    <source>
        <dbReference type="ARBA" id="ARBA00022475"/>
    </source>
</evidence>
<comment type="caution">
    <text evidence="15">The sequence shown here is derived from an EMBL/GenBank/DDBJ whole genome shotgun (WGS) entry which is preliminary data.</text>
</comment>
<dbReference type="InterPro" id="IPR017927">
    <property type="entry name" value="FAD-bd_FR_type"/>
</dbReference>
<keyword evidence="8 13" id="KW-1133">Transmembrane helix</keyword>
<keyword evidence="10" id="KW-0406">Ion transport</keyword>
<evidence type="ECO:0000256" key="3">
    <source>
        <dbReference type="ARBA" id="ARBA00012668"/>
    </source>
</evidence>
<evidence type="ECO:0000256" key="7">
    <source>
        <dbReference type="ARBA" id="ARBA00022982"/>
    </source>
</evidence>
<dbReference type="PROSITE" id="PS51384">
    <property type="entry name" value="FAD_FR"/>
    <property type="match status" value="1"/>
</dbReference>
<dbReference type="InterPro" id="IPR013130">
    <property type="entry name" value="Fe3_Rdtase_TM_dom"/>
</dbReference>
<dbReference type="Gene3D" id="2.40.30.10">
    <property type="entry name" value="Translation factors"/>
    <property type="match status" value="1"/>
</dbReference>
<dbReference type="GO" id="GO:0006826">
    <property type="term" value="P:iron ion transport"/>
    <property type="evidence" value="ECO:0007669"/>
    <property type="project" value="UniProtKB-ARBA"/>
</dbReference>
<dbReference type="InterPro" id="IPR039261">
    <property type="entry name" value="FNR_nucleotide-bd"/>
</dbReference>
<evidence type="ECO:0000256" key="9">
    <source>
        <dbReference type="ARBA" id="ARBA00023002"/>
    </source>
</evidence>
<keyword evidence="7" id="KW-0249">Electron transport</keyword>
<proteinExistence type="inferred from homology"/>
<name>A0AAE0WN24_9PEZI</name>
<dbReference type="SFLD" id="SFLDS00052">
    <property type="entry name" value="Ferric_Reductase_Domain"/>
    <property type="match status" value="1"/>
</dbReference>
<dbReference type="Pfam" id="PF08030">
    <property type="entry name" value="NAD_binding_6"/>
    <property type="match status" value="1"/>
</dbReference>
<dbReference type="EMBL" id="JAUTXT010000018">
    <property type="protein sequence ID" value="KAK3674716.1"/>
    <property type="molecule type" value="Genomic_DNA"/>
</dbReference>
<dbReference type="InterPro" id="IPR051410">
    <property type="entry name" value="Ferric/Cupric_Reductase"/>
</dbReference>
<evidence type="ECO:0000256" key="6">
    <source>
        <dbReference type="ARBA" id="ARBA00022692"/>
    </source>
</evidence>
<dbReference type="SUPFAM" id="SSF52343">
    <property type="entry name" value="Ferredoxin reductase-like, C-terminal NADP-linked domain"/>
    <property type="match status" value="1"/>
</dbReference>
<evidence type="ECO:0000256" key="12">
    <source>
        <dbReference type="ARBA" id="ARBA00048483"/>
    </source>
</evidence>
<keyword evidence="9" id="KW-0560">Oxidoreductase</keyword>
<keyword evidence="16" id="KW-1185">Reference proteome</keyword>
<evidence type="ECO:0000256" key="10">
    <source>
        <dbReference type="ARBA" id="ARBA00023065"/>
    </source>
</evidence>
<sequence length="593" mass="65917">MSWPYRFLPNLTEEQKDHRRILLDTYAFRAQLSVLVPLLLLQLYFLGSWTARRQFRGGKDDVPSSPRGKELRGSSARWLRDVESALTRARWWGGEEVEILGMKMGGRKGEVLGASVWMGWLLVLCIVQTGDDYFHLTKRFGIIAASQLPLQYLLALKTPYSPLQYLTRSSHETLNSSHQLLGRITTILLYLHAIFYLGAWITIGNLASKIQEWYVLAGIFGIVAFTAVGTTALSPVRQWSYRIFYTTHVTLATALLPVLFFHVSHIRIYLYETAVVYAVNIILRSLASTTAPASVRVLPSTNLLEIEVPQPQGVAVRQMWAPGQHAYVSLPGHPTLRTFRSNPFTVASIPAVDGNLLFVARILDGNTAKLAKAANESKRQHEITVEGPYGVITHAEKLLAYDRILFVAGGVGATFIVPLYRQLLADLSPSKGSHRRQRVKFLWSVKSKAEINWALPAEAREREGFLERLIVFVTGCREAGNMTGTSGGFALGEPADDAYGETGEGVELEEQKNLLSSKADEDGKTAPDGLTILAGRPNINKTLDQTFSRCHGSERVAVVVCGPSGLTRGVRDEVGRWVGRGRDIWFWAESFGY</sequence>
<comment type="catalytic activity">
    <reaction evidence="12">
        <text>2 a Fe(II)-siderophore + NADP(+) + H(+) = 2 a Fe(III)-siderophore + NADPH</text>
        <dbReference type="Rhea" id="RHEA:28795"/>
        <dbReference type="Rhea" id="RHEA-COMP:11342"/>
        <dbReference type="Rhea" id="RHEA-COMP:11344"/>
        <dbReference type="ChEBI" id="CHEBI:15378"/>
        <dbReference type="ChEBI" id="CHEBI:29033"/>
        <dbReference type="ChEBI" id="CHEBI:29034"/>
        <dbReference type="ChEBI" id="CHEBI:57783"/>
        <dbReference type="ChEBI" id="CHEBI:58349"/>
        <dbReference type="EC" id="1.16.1.9"/>
    </reaction>
</comment>
<evidence type="ECO:0000259" key="14">
    <source>
        <dbReference type="PROSITE" id="PS51384"/>
    </source>
</evidence>
<dbReference type="Pfam" id="PF01794">
    <property type="entry name" value="Ferric_reduct"/>
    <property type="match status" value="1"/>
</dbReference>
<dbReference type="PANTHER" id="PTHR32361">
    <property type="entry name" value="FERRIC/CUPRIC REDUCTASE TRANSMEMBRANE COMPONENT"/>
    <property type="match status" value="1"/>
</dbReference>
<evidence type="ECO:0000256" key="1">
    <source>
        <dbReference type="ARBA" id="ARBA00004651"/>
    </source>
</evidence>
<dbReference type="InterPro" id="IPR013112">
    <property type="entry name" value="FAD-bd_8"/>
</dbReference>
<organism evidence="15 16">
    <name type="scientific">Recurvomyces mirabilis</name>
    <dbReference type="NCBI Taxonomy" id="574656"/>
    <lineage>
        <taxon>Eukaryota</taxon>
        <taxon>Fungi</taxon>
        <taxon>Dikarya</taxon>
        <taxon>Ascomycota</taxon>
        <taxon>Pezizomycotina</taxon>
        <taxon>Dothideomycetes</taxon>
        <taxon>Dothideomycetidae</taxon>
        <taxon>Mycosphaerellales</taxon>
        <taxon>Teratosphaeriaceae</taxon>
        <taxon>Recurvomyces</taxon>
    </lineage>
</organism>
<evidence type="ECO:0000256" key="13">
    <source>
        <dbReference type="SAM" id="Phobius"/>
    </source>
</evidence>
<protein>
    <recommendedName>
        <fullName evidence="3">ferric-chelate reductase (NADPH)</fullName>
        <ecNumber evidence="3">1.16.1.9</ecNumber>
    </recommendedName>
</protein>
<evidence type="ECO:0000256" key="11">
    <source>
        <dbReference type="ARBA" id="ARBA00023136"/>
    </source>
</evidence>
<comment type="subcellular location">
    <subcellularLocation>
        <location evidence="1">Cell membrane</location>
        <topology evidence="1">Multi-pass membrane protein</topology>
    </subcellularLocation>
</comment>
<dbReference type="InterPro" id="IPR013121">
    <property type="entry name" value="Fe_red_NAD-bd_6"/>
</dbReference>
<accession>A0AAE0WN24</accession>
<gene>
    <name evidence="15" type="ORF">LTR78_005438</name>
</gene>
<keyword evidence="5" id="KW-1003">Cell membrane</keyword>
<dbReference type="InterPro" id="IPR017938">
    <property type="entry name" value="Riboflavin_synthase-like_b-brl"/>
</dbReference>
<reference evidence="15" key="1">
    <citation type="submission" date="2023-07" db="EMBL/GenBank/DDBJ databases">
        <title>Black Yeasts Isolated from many extreme environments.</title>
        <authorList>
            <person name="Coleine C."/>
            <person name="Stajich J.E."/>
            <person name="Selbmann L."/>
        </authorList>
    </citation>
    <scope>NUCLEOTIDE SEQUENCE</scope>
    <source>
        <strain evidence="15">CCFEE 5485</strain>
    </source>
</reference>
<feature type="transmembrane region" description="Helical" evidence="13">
    <location>
        <begin position="268"/>
        <end position="287"/>
    </location>
</feature>
<feature type="transmembrane region" description="Helical" evidence="13">
    <location>
        <begin position="111"/>
        <end position="130"/>
    </location>
</feature>
<keyword evidence="6 13" id="KW-0812">Transmembrane</keyword>
<comment type="similarity">
    <text evidence="2">Belongs to the ferric reductase (FRE) family.</text>
</comment>
<evidence type="ECO:0000313" key="15">
    <source>
        <dbReference type="EMBL" id="KAK3674716.1"/>
    </source>
</evidence>
<dbReference type="SFLD" id="SFLDG01168">
    <property type="entry name" value="Ferric_reductase_subgroup_(FRE"/>
    <property type="match status" value="1"/>
</dbReference>
<feature type="transmembrane region" description="Helical" evidence="13">
    <location>
        <begin position="180"/>
        <end position="201"/>
    </location>
</feature>
<feature type="domain" description="FAD-binding FR-type" evidence="14">
    <location>
        <begin position="269"/>
        <end position="395"/>
    </location>
</feature>
<feature type="transmembrane region" description="Helical" evidence="13">
    <location>
        <begin position="239"/>
        <end position="261"/>
    </location>
</feature>
<dbReference type="GO" id="GO:0006879">
    <property type="term" value="P:intracellular iron ion homeostasis"/>
    <property type="evidence" value="ECO:0007669"/>
    <property type="project" value="TreeGrafter"/>
</dbReference>
<dbReference type="GO" id="GO:0005886">
    <property type="term" value="C:plasma membrane"/>
    <property type="evidence" value="ECO:0007669"/>
    <property type="project" value="UniProtKB-SubCell"/>
</dbReference>
<evidence type="ECO:0000256" key="4">
    <source>
        <dbReference type="ARBA" id="ARBA00022448"/>
    </source>
</evidence>
<evidence type="ECO:0000256" key="8">
    <source>
        <dbReference type="ARBA" id="ARBA00022989"/>
    </source>
</evidence>
<dbReference type="SUPFAM" id="SSF63380">
    <property type="entry name" value="Riboflavin synthase domain-like"/>
    <property type="match status" value="1"/>
</dbReference>
<dbReference type="Gene3D" id="3.40.50.80">
    <property type="entry name" value="Nucleotide-binding domain of ferredoxin-NADP reductase (FNR) module"/>
    <property type="match status" value="1"/>
</dbReference>
<feature type="transmembrane region" description="Helical" evidence="13">
    <location>
        <begin position="213"/>
        <end position="233"/>
    </location>
</feature>
<keyword evidence="11 13" id="KW-0472">Membrane</keyword>
<dbReference type="PANTHER" id="PTHR32361:SF28">
    <property type="entry name" value="FRP1P"/>
    <property type="match status" value="1"/>
</dbReference>
<feature type="transmembrane region" description="Helical" evidence="13">
    <location>
        <begin position="26"/>
        <end position="46"/>
    </location>
</feature>
<dbReference type="Pfam" id="PF08022">
    <property type="entry name" value="FAD_binding_8"/>
    <property type="match status" value="1"/>
</dbReference>
<dbReference type="GO" id="GO:0052851">
    <property type="term" value="F:ferric-chelate reductase (NADPH) activity"/>
    <property type="evidence" value="ECO:0007669"/>
    <property type="project" value="UniProtKB-EC"/>
</dbReference>
<evidence type="ECO:0000256" key="2">
    <source>
        <dbReference type="ARBA" id="ARBA00006278"/>
    </source>
</evidence>
<dbReference type="CDD" id="cd06186">
    <property type="entry name" value="NOX_Duox_like_FAD_NADP"/>
    <property type="match status" value="1"/>
</dbReference>
<evidence type="ECO:0000313" key="16">
    <source>
        <dbReference type="Proteomes" id="UP001274830"/>
    </source>
</evidence>